<feature type="transmembrane region" description="Helical" evidence="2">
    <location>
        <begin position="193"/>
        <end position="212"/>
    </location>
</feature>
<evidence type="ECO:0000313" key="4">
    <source>
        <dbReference type="Proteomes" id="UP001412239"/>
    </source>
</evidence>
<proteinExistence type="predicted"/>
<keyword evidence="2" id="KW-1133">Transmembrane helix</keyword>
<reference evidence="3" key="1">
    <citation type="submission" date="2015-10" db="EMBL/GenBank/DDBJ databases">
        <authorList>
            <person name="Regsiter A."/>
            <person name="william w."/>
        </authorList>
    </citation>
    <scope>NUCLEOTIDE SEQUENCE</scope>
    <source>
        <strain evidence="3">Montdore</strain>
    </source>
</reference>
<keyword evidence="2" id="KW-0472">Membrane</keyword>
<feature type="transmembrane region" description="Helical" evidence="2">
    <location>
        <begin position="544"/>
        <end position="566"/>
    </location>
</feature>
<evidence type="ECO:0000256" key="1">
    <source>
        <dbReference type="SAM" id="MobiDB-lite"/>
    </source>
</evidence>
<evidence type="ECO:0000313" key="3">
    <source>
        <dbReference type="EMBL" id="CUS11873.1"/>
    </source>
</evidence>
<dbReference type="InterPro" id="IPR021840">
    <property type="entry name" value="DUF3433"/>
</dbReference>
<gene>
    <name evidence="3" type="ORF">GSTUAT00004056001</name>
</gene>
<accession>A0A292PZG0</accession>
<protein>
    <submittedName>
        <fullName evidence="3">Uncharacterized protein</fullName>
    </submittedName>
</protein>
<feature type="transmembrane region" description="Helical" evidence="2">
    <location>
        <begin position="704"/>
        <end position="725"/>
    </location>
</feature>
<feature type="transmembrane region" description="Helical" evidence="2">
    <location>
        <begin position="83"/>
        <end position="101"/>
    </location>
</feature>
<keyword evidence="2" id="KW-0812">Transmembrane</keyword>
<feature type="compositionally biased region" description="Polar residues" evidence="1">
    <location>
        <begin position="17"/>
        <end position="36"/>
    </location>
</feature>
<dbReference type="AlphaFoldDB" id="A0A292PZG0"/>
<sequence length="1268" mass="139787">MAYNYSGRDYEMSSSSNTQLNQLNHPYTSVDTSQSQSEDKPTTFYTLTNAFLASLKPKAHLSTDLNGRGRNKPWRPFTLQPPAIMAFLLITIALIALVEYINKVSLEEKALVFAERVEDFSTGVVFCYRYLPQMIVVALGVGWAAVDLDVKRLEPYFQLSKPGGATAGDSIFLHYPYDFIAFVPVNAARKGHWNVFCAGLALCLIFWVVTPLNSSLLTTQPVTRDIETVFKTCQKLTPFDDQRAAMSASFLYTSYGVTWLGEKVHAFMTKELIAVPFKPENYSESQDYLTRGSESWTAQTKVYQTELTCTPAEIEALKGNMYSFNTDKCTYTIDPLYNPNGTRNMMYIGFANDDGTGHYYLPKLTCKDPNLFLAIWAKSHNANNRSDELDLNALYCKPNYHYQTNEVTVEGADGSILNAVPYGERTSFTQDDKIIDIIVFEGNVGAAATASGVNAKHFAPESPDSVLRFERWDLDNPTGQISYVIGLSPGKEFDDFKTPRTGLERMHKLLFNSALETLLVPDPSGEEVVGNRLVRSLGIVVVPVIAHILAGFLGAAVVCLGGVLLISYSRQNNLASDPDALGAKMALVARSETLLRDFDGADECPAPHLCLEQRRYELATRRDEGGYRLDVVGRSDNPPVKSPHSSCTTPHDGKLVGPVGLSIWTGLAVTVVNAALLVLLIALYRSASRWNGLPVLSDTQLMTQVIFSFIPTVIATLLEPFWVLVGRYLALYQPYTELQRGNAPPGSSLGLKYTNTPPVLIAPRALRRGHINLSLASMMVIVANFLAVVLGGIFNRSFKPITSDLIVEHPFMTSINTEIQMEKQRQRAVSGTFAQDTTEHWLVVNTNVIEGTELPAWVTEEFYFLPFRWDNPGNKSDLRTSATKGYGGNLTCQLLAGDTFQQVSGMDGGKSGAPTIGINLTMPLSENSSVHCGNNKTIDTQLLKPGTHPFAVEWVWGLEAPGESGEKAVEACSSLILAGWGRGEANRSLEGQDGRIPAGVSATIRSNTTIICSQKISTGEFSVTVDGEGRVKRSKLVGELRYNDPGIFNLSTTVGNFTAQLATLFRAPPRKAKDFGIMHNDNSSHSFSQFIGESLIGKTLSDPTTPSPDFEDAQRALSKFYKRFITILFSQNRDQIFAPAVGTPRAELGLQSLKPRISMDPVMFYAAVFILGFQLISGIIIFSSRPRRILPRFPDTLASEIGFFHASSAMSDVAGTAGMSSAMRRRHLMRLGWTYGYGKFRGSDGKEHVGIERMNLIKDYKEAMNRRE</sequence>
<dbReference type="PANTHER" id="PTHR37544:SF3">
    <property type="entry name" value="SPRAY"/>
    <property type="match status" value="1"/>
</dbReference>
<dbReference type="Proteomes" id="UP001412239">
    <property type="component" value="Unassembled WGS sequence"/>
</dbReference>
<evidence type="ECO:0000256" key="2">
    <source>
        <dbReference type="SAM" id="Phobius"/>
    </source>
</evidence>
<feature type="region of interest" description="Disordered" evidence="1">
    <location>
        <begin position="1"/>
        <end position="40"/>
    </location>
</feature>
<feature type="transmembrane region" description="Helical" evidence="2">
    <location>
        <begin position="661"/>
        <end position="684"/>
    </location>
</feature>
<name>A0A292PZG0_9PEZI</name>
<feature type="transmembrane region" description="Helical" evidence="2">
    <location>
        <begin position="1162"/>
        <end position="1182"/>
    </location>
</feature>
<dbReference type="PANTHER" id="PTHR37544">
    <property type="entry name" value="SPRAY-RELATED"/>
    <property type="match status" value="1"/>
</dbReference>
<keyword evidence="4" id="KW-1185">Reference proteome</keyword>
<dbReference type="Pfam" id="PF11915">
    <property type="entry name" value="DUF3433"/>
    <property type="match status" value="2"/>
</dbReference>
<dbReference type="EMBL" id="LN891010">
    <property type="protein sequence ID" value="CUS11873.1"/>
    <property type="molecule type" value="Genomic_DNA"/>
</dbReference>
<organism evidence="3 4">
    <name type="scientific">Tuber aestivum</name>
    <name type="common">summer truffle</name>
    <dbReference type="NCBI Taxonomy" id="59557"/>
    <lineage>
        <taxon>Eukaryota</taxon>
        <taxon>Fungi</taxon>
        <taxon>Dikarya</taxon>
        <taxon>Ascomycota</taxon>
        <taxon>Pezizomycotina</taxon>
        <taxon>Pezizomycetes</taxon>
        <taxon>Pezizales</taxon>
        <taxon>Tuberaceae</taxon>
        <taxon>Tuber</taxon>
    </lineage>
</organism>
<feature type="transmembrane region" description="Helical" evidence="2">
    <location>
        <begin position="773"/>
        <end position="794"/>
    </location>
</feature>